<dbReference type="CDD" id="cd07061">
    <property type="entry name" value="HP_HAP_like"/>
    <property type="match status" value="1"/>
</dbReference>
<comment type="catalytic activity">
    <reaction evidence="14">
        <text>1D-myo-inositol hexakisphosphate + H2O = 1D-myo-inositol 1,2,4,5,6-pentakisphosphate + phosphate</text>
        <dbReference type="Rhea" id="RHEA:16989"/>
        <dbReference type="ChEBI" id="CHEBI:15377"/>
        <dbReference type="ChEBI" id="CHEBI:43474"/>
        <dbReference type="ChEBI" id="CHEBI:57798"/>
        <dbReference type="ChEBI" id="CHEBI:58130"/>
        <dbReference type="EC" id="3.1.3.62"/>
    </reaction>
    <physiologicalReaction direction="left-to-right" evidence="14">
        <dbReference type="Rhea" id="RHEA:16990"/>
    </physiologicalReaction>
</comment>
<dbReference type="Gene3D" id="3.40.50.1240">
    <property type="entry name" value="Phosphoglycerate mutase-like"/>
    <property type="match status" value="1"/>
</dbReference>
<keyword evidence="16" id="KW-1015">Disulfide bond</keyword>
<accession>A0A2J7RDJ9</accession>
<dbReference type="STRING" id="105785.A0A2J7RDJ9"/>
<evidence type="ECO:0000256" key="8">
    <source>
        <dbReference type="ARBA" id="ARBA00022801"/>
    </source>
</evidence>
<dbReference type="InterPro" id="IPR000560">
    <property type="entry name" value="His_Pase_clade-2"/>
</dbReference>
<comment type="catalytic activity">
    <reaction evidence="12">
        <text>1D-myo-inositol 1,2,5,6-tetrakisphosphate + H2O = 1D-myo-inositol 1,2,6-trisphosphate + phosphate</text>
        <dbReference type="Rhea" id="RHEA:77119"/>
        <dbReference type="ChEBI" id="CHEBI:15377"/>
        <dbReference type="ChEBI" id="CHEBI:43474"/>
        <dbReference type="ChEBI" id="CHEBI:195535"/>
        <dbReference type="ChEBI" id="CHEBI:195537"/>
        <dbReference type="EC" id="3.1.3.62"/>
    </reaction>
    <physiologicalReaction direction="left-to-right" evidence="12">
        <dbReference type="Rhea" id="RHEA:77120"/>
    </physiologicalReaction>
</comment>
<protein>
    <recommendedName>
        <fullName evidence="5">Multiple inositol polyphosphate phosphatase 1</fullName>
        <ecNumber evidence="4">3.1.3.62</ecNumber>
        <ecNumber evidence="3">3.1.3.80</ecNumber>
    </recommendedName>
    <alternativeName>
        <fullName evidence="11">2,3-bisphosphoglycerate 3-phosphatase</fullName>
    </alternativeName>
</protein>
<evidence type="ECO:0000256" key="7">
    <source>
        <dbReference type="ARBA" id="ARBA00022729"/>
    </source>
</evidence>
<comment type="subcellular location">
    <subcellularLocation>
        <location evidence="1">Cell membrane</location>
    </subcellularLocation>
</comment>
<evidence type="ECO:0000256" key="1">
    <source>
        <dbReference type="ARBA" id="ARBA00004236"/>
    </source>
</evidence>
<evidence type="ECO:0000313" key="18">
    <source>
        <dbReference type="EMBL" id="PNF38917.1"/>
    </source>
</evidence>
<evidence type="ECO:0000256" key="3">
    <source>
        <dbReference type="ARBA" id="ARBA00012976"/>
    </source>
</evidence>
<comment type="catalytic activity">
    <reaction evidence="13">
        <text>1D-myo-inositol 1,2,4,5,6-pentakisphosphate + H2O = 1D-myo-inositol 1,2,5,6-tetrakisphosphate + phosphate</text>
        <dbReference type="Rhea" id="RHEA:77115"/>
        <dbReference type="ChEBI" id="CHEBI:15377"/>
        <dbReference type="ChEBI" id="CHEBI:43474"/>
        <dbReference type="ChEBI" id="CHEBI:57798"/>
        <dbReference type="ChEBI" id="CHEBI:195535"/>
        <dbReference type="EC" id="3.1.3.62"/>
    </reaction>
    <physiologicalReaction direction="left-to-right" evidence="13">
        <dbReference type="Rhea" id="RHEA:77116"/>
    </physiologicalReaction>
</comment>
<evidence type="ECO:0000256" key="15">
    <source>
        <dbReference type="ARBA" id="ARBA00043832"/>
    </source>
</evidence>
<evidence type="ECO:0000313" key="19">
    <source>
        <dbReference type="Proteomes" id="UP000235965"/>
    </source>
</evidence>
<organism evidence="18 19">
    <name type="scientific">Cryptotermes secundus</name>
    <dbReference type="NCBI Taxonomy" id="105785"/>
    <lineage>
        <taxon>Eukaryota</taxon>
        <taxon>Metazoa</taxon>
        <taxon>Ecdysozoa</taxon>
        <taxon>Arthropoda</taxon>
        <taxon>Hexapoda</taxon>
        <taxon>Insecta</taxon>
        <taxon>Pterygota</taxon>
        <taxon>Neoptera</taxon>
        <taxon>Polyneoptera</taxon>
        <taxon>Dictyoptera</taxon>
        <taxon>Blattodea</taxon>
        <taxon>Blattoidea</taxon>
        <taxon>Termitoidae</taxon>
        <taxon>Kalotermitidae</taxon>
        <taxon>Cryptotermitinae</taxon>
        <taxon>Cryptotermes</taxon>
    </lineage>
</organism>
<dbReference type="PANTHER" id="PTHR20963:SF8">
    <property type="entry name" value="MULTIPLE INOSITOL POLYPHOSPHATE PHOSPHATASE 1"/>
    <property type="match status" value="1"/>
</dbReference>
<dbReference type="FunCoup" id="A0A2J7RDJ9">
    <property type="interactions" value="122"/>
</dbReference>
<keyword evidence="7 17" id="KW-0732">Signal</keyword>
<evidence type="ECO:0000256" key="14">
    <source>
        <dbReference type="ARBA" id="ARBA00043691"/>
    </source>
</evidence>
<evidence type="ECO:0000256" key="16">
    <source>
        <dbReference type="PIRSR" id="PIRSR000894-2"/>
    </source>
</evidence>
<dbReference type="AlphaFoldDB" id="A0A2J7RDJ9"/>
<dbReference type="InterPro" id="IPR029033">
    <property type="entry name" value="His_PPase_superfam"/>
</dbReference>
<keyword evidence="10" id="KW-0325">Glycoprotein</keyword>
<evidence type="ECO:0000256" key="10">
    <source>
        <dbReference type="ARBA" id="ARBA00023180"/>
    </source>
</evidence>
<feature type="signal peptide" evidence="17">
    <location>
        <begin position="1"/>
        <end position="23"/>
    </location>
</feature>
<dbReference type="EC" id="3.1.3.80" evidence="3"/>
<dbReference type="FunFam" id="3.40.50.1240:FF:000014">
    <property type="entry name" value="Multiple inositol polyphosphate phosphatase 1"/>
    <property type="match status" value="1"/>
</dbReference>
<dbReference type="EMBL" id="NEVH01005288">
    <property type="protein sequence ID" value="PNF38917.1"/>
    <property type="molecule type" value="Genomic_DNA"/>
</dbReference>
<dbReference type="GO" id="GO:0034417">
    <property type="term" value="F:bisphosphoglycerate 3-phosphatase activity"/>
    <property type="evidence" value="ECO:0007669"/>
    <property type="project" value="UniProtKB-EC"/>
</dbReference>
<dbReference type="PANTHER" id="PTHR20963">
    <property type="entry name" value="MULTIPLE INOSITOL POLYPHOSPHATE PHOSPHATASE-RELATED"/>
    <property type="match status" value="1"/>
</dbReference>
<gene>
    <name evidence="18" type="primary">Mipp1_2</name>
    <name evidence="18" type="ORF">B7P43_G07447</name>
</gene>
<evidence type="ECO:0000256" key="2">
    <source>
        <dbReference type="ARBA" id="ARBA00008422"/>
    </source>
</evidence>
<dbReference type="Pfam" id="PF00328">
    <property type="entry name" value="His_Phos_2"/>
    <property type="match status" value="1"/>
</dbReference>
<dbReference type="InterPro" id="IPR016274">
    <property type="entry name" value="Histidine_acid_Pase_euk"/>
</dbReference>
<keyword evidence="9" id="KW-0472">Membrane</keyword>
<dbReference type="OrthoDB" id="6509975at2759"/>
<dbReference type="PIRSF" id="PIRSF000894">
    <property type="entry name" value="Acid_phosphatase"/>
    <property type="match status" value="1"/>
</dbReference>
<evidence type="ECO:0000256" key="13">
    <source>
        <dbReference type="ARBA" id="ARBA00043671"/>
    </source>
</evidence>
<dbReference type="EC" id="3.1.3.62" evidence="4"/>
<dbReference type="InParanoid" id="A0A2J7RDJ9"/>
<evidence type="ECO:0000256" key="5">
    <source>
        <dbReference type="ARBA" id="ARBA00018097"/>
    </source>
</evidence>
<evidence type="ECO:0000256" key="12">
    <source>
        <dbReference type="ARBA" id="ARBA00043668"/>
    </source>
</evidence>
<dbReference type="SUPFAM" id="SSF53254">
    <property type="entry name" value="Phosphoglycerate mutase-like"/>
    <property type="match status" value="1"/>
</dbReference>
<reference evidence="18 19" key="1">
    <citation type="submission" date="2017-12" db="EMBL/GenBank/DDBJ databases">
        <title>Hemimetabolous genomes reveal molecular basis of termite eusociality.</title>
        <authorList>
            <person name="Harrison M.C."/>
            <person name="Jongepier E."/>
            <person name="Robertson H.M."/>
            <person name="Arning N."/>
            <person name="Bitard-Feildel T."/>
            <person name="Chao H."/>
            <person name="Childers C.P."/>
            <person name="Dinh H."/>
            <person name="Doddapaneni H."/>
            <person name="Dugan S."/>
            <person name="Gowin J."/>
            <person name="Greiner C."/>
            <person name="Han Y."/>
            <person name="Hu H."/>
            <person name="Hughes D.S.T."/>
            <person name="Huylmans A.-K."/>
            <person name="Kemena C."/>
            <person name="Kremer L.P.M."/>
            <person name="Lee S.L."/>
            <person name="Lopez-Ezquerra A."/>
            <person name="Mallet L."/>
            <person name="Monroy-Kuhn J.M."/>
            <person name="Moser A."/>
            <person name="Murali S.C."/>
            <person name="Muzny D.M."/>
            <person name="Otani S."/>
            <person name="Piulachs M.-D."/>
            <person name="Poelchau M."/>
            <person name="Qu J."/>
            <person name="Schaub F."/>
            <person name="Wada-Katsumata A."/>
            <person name="Worley K.C."/>
            <person name="Xie Q."/>
            <person name="Ylla G."/>
            <person name="Poulsen M."/>
            <person name="Gibbs R.A."/>
            <person name="Schal C."/>
            <person name="Richards S."/>
            <person name="Belles X."/>
            <person name="Korb J."/>
            <person name="Bornberg-Bauer E."/>
        </authorList>
    </citation>
    <scope>NUCLEOTIDE SEQUENCE [LARGE SCALE GENOMIC DNA]</scope>
    <source>
        <tissue evidence="18">Whole body</tissue>
    </source>
</reference>
<comment type="catalytic activity">
    <reaction evidence="15">
        <text>(2R)-2,3-bisphosphoglycerate + H2O = (2R)-2-phosphoglycerate + phosphate</text>
        <dbReference type="Rhea" id="RHEA:27381"/>
        <dbReference type="ChEBI" id="CHEBI:15377"/>
        <dbReference type="ChEBI" id="CHEBI:43474"/>
        <dbReference type="ChEBI" id="CHEBI:58248"/>
        <dbReference type="ChEBI" id="CHEBI:58289"/>
        <dbReference type="EC" id="3.1.3.80"/>
    </reaction>
    <physiologicalReaction direction="left-to-right" evidence="15">
        <dbReference type="Rhea" id="RHEA:27382"/>
    </physiologicalReaction>
</comment>
<evidence type="ECO:0000256" key="17">
    <source>
        <dbReference type="SAM" id="SignalP"/>
    </source>
</evidence>
<feature type="disulfide bond" evidence="16">
    <location>
        <begin position="62"/>
        <end position="398"/>
    </location>
</feature>
<feature type="disulfide bond" evidence="16">
    <location>
        <begin position="264"/>
        <end position="279"/>
    </location>
</feature>
<keyword evidence="19" id="KW-1185">Reference proteome</keyword>
<keyword evidence="8" id="KW-0378">Hydrolase</keyword>
<dbReference type="GO" id="GO:0005886">
    <property type="term" value="C:plasma membrane"/>
    <property type="evidence" value="ECO:0007669"/>
    <property type="project" value="UniProtKB-SubCell"/>
</dbReference>
<evidence type="ECO:0000256" key="9">
    <source>
        <dbReference type="ARBA" id="ARBA00023136"/>
    </source>
</evidence>
<feature type="chain" id="PRO_5014458594" description="Multiple inositol polyphosphate phosphatase 1" evidence="17">
    <location>
        <begin position="24"/>
        <end position="478"/>
    </location>
</feature>
<comment type="caution">
    <text evidence="18">The sequence shown here is derived from an EMBL/GenBank/DDBJ whole genome shotgun (WGS) entry which is preliminary data.</text>
</comment>
<dbReference type="GO" id="GO:0003993">
    <property type="term" value="F:acid phosphatase activity"/>
    <property type="evidence" value="ECO:0007669"/>
    <property type="project" value="TreeGrafter"/>
</dbReference>
<evidence type="ECO:0000256" key="6">
    <source>
        <dbReference type="ARBA" id="ARBA00022475"/>
    </source>
</evidence>
<dbReference type="GO" id="GO:0052745">
    <property type="term" value="F:inositol phosphate phosphatase activity"/>
    <property type="evidence" value="ECO:0007669"/>
    <property type="project" value="TreeGrafter"/>
</dbReference>
<proteinExistence type="inferred from homology"/>
<dbReference type="Proteomes" id="UP000235965">
    <property type="component" value="Unassembled WGS sequence"/>
</dbReference>
<comment type="similarity">
    <text evidence="2">Belongs to the histidine acid phosphatase family. MINPP1 subfamily.</text>
</comment>
<keyword evidence="6" id="KW-1003">Cell membrane</keyword>
<name>A0A2J7RDJ9_9NEOP</name>
<evidence type="ECO:0000256" key="4">
    <source>
        <dbReference type="ARBA" id="ARBA00013040"/>
    </source>
</evidence>
<evidence type="ECO:0000256" key="11">
    <source>
        <dbReference type="ARBA" id="ARBA00031642"/>
    </source>
</evidence>
<sequence>MYGARDTMIRVLCTLLLASVAAGYDQDYCFAYEENPYLMYGTKTAYEFVHERPRNPDGVPHCQPVQFWMLSRHGTRFPDSKSIYTMQRLPDLRDQIINNHEKRHRGRLCPEDLENLRRWTLSVFPSQAKHLTNQGHDDLKFMARRFKTQFPKLLNQTYSQDLYEFRFTDSQRTRASAIAFSEGLFGSSAGVYLPPALKNDTLIKAYDNCPRWRDEVGNNNRTLEEKHMFQLGPQMQALLQNVSERLGFGYRLTFVQLDEMYDMCRFDKAWNIRNVSPWCAVFSKEELQLMEYREDLEYYYRSGYGNEINVKLGCPTVKDLINRFSRMENHNHQDRIQPAGIFYFTHSAALHMTLAQLGIAKDQDHLTHTNYNTMKNRKWRTSKIGPFASNLAAVLFRCDEGEEHRIIFYLGEHIVPYEGCNVGLCSWSYIRDKFANIAHDCNLDFCHKHHSGTQQNLALSSLTTAAVVAVIFFKQTFI</sequence>